<evidence type="ECO:0000313" key="1">
    <source>
        <dbReference type="EMBL" id="KAK0063570.1"/>
    </source>
</evidence>
<dbReference type="EMBL" id="JASAOG010000021">
    <property type="protein sequence ID" value="KAK0063570.1"/>
    <property type="molecule type" value="Genomic_DNA"/>
</dbReference>
<dbReference type="SUPFAM" id="SSF140996">
    <property type="entry name" value="Hermes dimerisation domain"/>
    <property type="match status" value="1"/>
</dbReference>
<proteinExistence type="predicted"/>
<dbReference type="Proteomes" id="UP001233172">
    <property type="component" value="Unassembled WGS sequence"/>
</dbReference>
<protein>
    <submittedName>
        <fullName evidence="1">Transposable element Hobo transposase</fullName>
    </submittedName>
</protein>
<evidence type="ECO:0000313" key="2">
    <source>
        <dbReference type="Proteomes" id="UP001233172"/>
    </source>
</evidence>
<dbReference type="Gene3D" id="1.10.10.1070">
    <property type="entry name" value="Zinc finger, BED domain-containing"/>
    <property type="match status" value="1"/>
</dbReference>
<dbReference type="AlphaFoldDB" id="A0AAD8C164"/>
<accession>A0AAD8C164</accession>
<organism evidence="1 2">
    <name type="scientific">Biomphalaria pfeifferi</name>
    <name type="common">Bloodfluke planorb</name>
    <name type="synonym">Freshwater snail</name>
    <dbReference type="NCBI Taxonomy" id="112525"/>
    <lineage>
        <taxon>Eukaryota</taxon>
        <taxon>Metazoa</taxon>
        <taxon>Spiralia</taxon>
        <taxon>Lophotrochozoa</taxon>
        <taxon>Mollusca</taxon>
        <taxon>Gastropoda</taxon>
        <taxon>Heterobranchia</taxon>
        <taxon>Euthyneura</taxon>
        <taxon>Panpulmonata</taxon>
        <taxon>Hygrophila</taxon>
        <taxon>Lymnaeoidea</taxon>
        <taxon>Planorbidae</taxon>
        <taxon>Biomphalaria</taxon>
    </lineage>
</organism>
<comment type="caution">
    <text evidence="1">The sequence shown here is derived from an EMBL/GenBank/DDBJ whole genome shotgun (WGS) entry which is preliminary data.</text>
</comment>
<keyword evidence="2" id="KW-1185">Reference proteome</keyword>
<gene>
    <name evidence="1" type="ORF">Bpfe_007211</name>
</gene>
<reference evidence="1" key="2">
    <citation type="submission" date="2023-04" db="EMBL/GenBank/DDBJ databases">
        <authorList>
            <person name="Bu L."/>
            <person name="Lu L."/>
            <person name="Laidemitt M.R."/>
            <person name="Zhang S.M."/>
            <person name="Mutuku M."/>
            <person name="Mkoji G."/>
            <person name="Steinauer M."/>
            <person name="Loker E.S."/>
        </authorList>
    </citation>
    <scope>NUCLEOTIDE SEQUENCE</scope>
    <source>
        <strain evidence="1">KasaAsao</strain>
        <tissue evidence="1">Whole Snail</tissue>
    </source>
</reference>
<name>A0AAD8C164_BIOPF</name>
<reference evidence="1" key="1">
    <citation type="journal article" date="2023" name="PLoS Negl. Trop. Dis.">
        <title>A genome sequence for Biomphalaria pfeifferi, the major vector snail for the human-infecting parasite Schistosoma mansoni.</title>
        <authorList>
            <person name="Bu L."/>
            <person name="Lu L."/>
            <person name="Laidemitt M.R."/>
            <person name="Zhang S.M."/>
            <person name="Mutuku M."/>
            <person name="Mkoji G."/>
            <person name="Steinauer M."/>
            <person name="Loker E.S."/>
        </authorList>
    </citation>
    <scope>NUCLEOTIDE SEQUENCE</scope>
    <source>
        <strain evidence="1">KasaAsao</strain>
    </source>
</reference>
<sequence>MSKCKLDKKWTKKDLEELIKDGAARLVPASWTKSECWTRFRCVEVGNGIIKEFAVCKQCGLWLSVPIGHTTTLQRHNASHTKAINVDPGQFKMTSFLPNKSEAPKHIREKGHCAAVYMIAKDIQPFSCLHDDGFCHFAQTIIDLGSKYGSVSFDDIICDRTTLSKSLLPRFYNEYVQKPVT</sequence>